<feature type="domain" description="DinB-like" evidence="1">
    <location>
        <begin position="8"/>
        <end position="147"/>
    </location>
</feature>
<evidence type="ECO:0000313" key="2">
    <source>
        <dbReference type="EMBL" id="MBN8251942.1"/>
    </source>
</evidence>
<evidence type="ECO:0000259" key="1">
    <source>
        <dbReference type="Pfam" id="PF12867"/>
    </source>
</evidence>
<protein>
    <submittedName>
        <fullName evidence="2">DinB family protein</fullName>
    </submittedName>
</protein>
<proteinExistence type="predicted"/>
<name>A0A8I1SLN5_9BACI</name>
<evidence type="ECO:0000313" key="3">
    <source>
        <dbReference type="Proteomes" id="UP000664578"/>
    </source>
</evidence>
<organism evidence="2 3">
    <name type="scientific">Priestia flexa</name>
    <dbReference type="NCBI Taxonomy" id="86664"/>
    <lineage>
        <taxon>Bacteria</taxon>
        <taxon>Bacillati</taxon>
        <taxon>Bacillota</taxon>
        <taxon>Bacilli</taxon>
        <taxon>Bacillales</taxon>
        <taxon>Bacillaceae</taxon>
        <taxon>Priestia</taxon>
    </lineage>
</organism>
<dbReference type="RefSeq" id="WP_206782578.1">
    <property type="nucleotide sequence ID" value="NZ_JAEMWV010000004.1"/>
</dbReference>
<dbReference type="InterPro" id="IPR024775">
    <property type="entry name" value="DinB-like"/>
</dbReference>
<dbReference type="SUPFAM" id="SSF109854">
    <property type="entry name" value="DinB/YfiT-like putative metalloenzymes"/>
    <property type="match status" value="1"/>
</dbReference>
<comment type="caution">
    <text evidence="2">The sequence shown here is derived from an EMBL/GenBank/DDBJ whole genome shotgun (WGS) entry which is preliminary data.</text>
</comment>
<dbReference type="Proteomes" id="UP000664578">
    <property type="component" value="Unassembled WGS sequence"/>
</dbReference>
<dbReference type="InterPro" id="IPR034660">
    <property type="entry name" value="DinB/YfiT-like"/>
</dbReference>
<dbReference type="EMBL" id="JAEMWV010000004">
    <property type="protein sequence ID" value="MBN8251942.1"/>
    <property type="molecule type" value="Genomic_DNA"/>
</dbReference>
<dbReference type="Pfam" id="PF12867">
    <property type="entry name" value="DinB_2"/>
    <property type="match status" value="1"/>
</dbReference>
<reference evidence="2" key="1">
    <citation type="submission" date="2020-12" db="EMBL/GenBank/DDBJ databases">
        <title>PHA producing bacteria isolated from mangrove.</title>
        <authorList>
            <person name="Zheng W."/>
            <person name="Yu S."/>
            <person name="Huang Y."/>
        </authorList>
    </citation>
    <scope>NUCLEOTIDE SEQUENCE</scope>
    <source>
        <strain evidence="2">GN22-4</strain>
    </source>
</reference>
<gene>
    <name evidence="2" type="ORF">JF537_10150</name>
</gene>
<sequence>MNLLLLHHLETVRSITLKVLSSVTEQESLVTPDGFSNNIVWNLGHIAYIQEKLVFELAGKKNQLPASYERLFAAGTKPSQWKETPPTLIQLKEELMTQTERIKEFIPAHYDLKLAKPFTNKAGISFDHVGSTFLFSFYHEGMHVETIKQIKKAIQEKKS</sequence>
<dbReference type="Gene3D" id="1.20.120.450">
    <property type="entry name" value="dinb family like domain"/>
    <property type="match status" value="1"/>
</dbReference>
<dbReference type="AlphaFoldDB" id="A0A8I1SLN5"/>
<accession>A0A8I1SLN5</accession>